<protein>
    <submittedName>
        <fullName evidence="1">Uncharacterized protein</fullName>
    </submittedName>
</protein>
<dbReference type="AlphaFoldDB" id="A0A941E4B7"/>
<proteinExistence type="predicted"/>
<name>A0A941E4B7_9BURK</name>
<dbReference type="RefSeq" id="WP_212673703.1">
    <property type="nucleotide sequence ID" value="NZ_JAGSPJ010000001.1"/>
</dbReference>
<dbReference type="EMBL" id="JAGSPJ010000001">
    <property type="protein sequence ID" value="MBR7798533.1"/>
    <property type="molecule type" value="Genomic_DNA"/>
</dbReference>
<accession>A0A941E4B7</accession>
<evidence type="ECO:0000313" key="2">
    <source>
        <dbReference type="Proteomes" id="UP000678545"/>
    </source>
</evidence>
<gene>
    <name evidence="1" type="ORF">KDM90_00730</name>
</gene>
<keyword evidence="2" id="KW-1185">Reference proteome</keyword>
<comment type="caution">
    <text evidence="1">The sequence shown here is derived from an EMBL/GenBank/DDBJ whole genome shotgun (WGS) entry which is preliminary data.</text>
</comment>
<dbReference type="Proteomes" id="UP000678545">
    <property type="component" value="Unassembled WGS sequence"/>
</dbReference>
<evidence type="ECO:0000313" key="1">
    <source>
        <dbReference type="EMBL" id="MBR7798533.1"/>
    </source>
</evidence>
<sequence>MKVFNVHAYRFGDRERHSYLVGVYSTSAKAKIAAKHEEAMRGGNKYKCEIIEIEIDGNAKRKTIIGLPIPTIRTSCTSQIQYIAMGKPFGTLLPVALFKGVGTESAVYRAISKLVNQGVFIRKTRGVYVLNCATKKQS</sequence>
<organism evidence="1 2">
    <name type="scientific">Undibacterium fentianense</name>
    <dbReference type="NCBI Taxonomy" id="2828728"/>
    <lineage>
        <taxon>Bacteria</taxon>
        <taxon>Pseudomonadati</taxon>
        <taxon>Pseudomonadota</taxon>
        <taxon>Betaproteobacteria</taxon>
        <taxon>Burkholderiales</taxon>
        <taxon>Oxalobacteraceae</taxon>
        <taxon>Undibacterium</taxon>
    </lineage>
</organism>
<reference evidence="1" key="1">
    <citation type="submission" date="2021-04" db="EMBL/GenBank/DDBJ databases">
        <title>novel species isolated from subtropical streams in China.</title>
        <authorList>
            <person name="Lu H."/>
        </authorList>
    </citation>
    <scope>NUCLEOTIDE SEQUENCE</scope>
    <source>
        <strain evidence="1">FT137W</strain>
    </source>
</reference>